<organism evidence="3 4">
    <name type="scientific">Phlyctema vagabunda</name>
    <dbReference type="NCBI Taxonomy" id="108571"/>
    <lineage>
        <taxon>Eukaryota</taxon>
        <taxon>Fungi</taxon>
        <taxon>Dikarya</taxon>
        <taxon>Ascomycota</taxon>
        <taxon>Pezizomycotina</taxon>
        <taxon>Leotiomycetes</taxon>
        <taxon>Helotiales</taxon>
        <taxon>Dermateaceae</taxon>
        <taxon>Phlyctema</taxon>
    </lineage>
</organism>
<gene>
    <name evidence="3" type="ORF">PVAG01_03678</name>
</gene>
<proteinExistence type="predicted"/>
<name>A0ABR4PM37_9HELO</name>
<evidence type="ECO:0000313" key="3">
    <source>
        <dbReference type="EMBL" id="KAL3424397.1"/>
    </source>
</evidence>
<dbReference type="PANTHER" id="PTHR22306:SF2">
    <property type="entry name" value="CHROMOSOME 7 OPEN READING FRAME 50"/>
    <property type="match status" value="1"/>
</dbReference>
<comment type="caution">
    <text evidence="3">The sequence shown here is derived from an EMBL/GenBank/DDBJ whole genome shotgun (WGS) entry which is preliminary data.</text>
</comment>
<feature type="compositionally biased region" description="Low complexity" evidence="1">
    <location>
        <begin position="433"/>
        <end position="446"/>
    </location>
</feature>
<dbReference type="PANTHER" id="PTHR22306">
    <property type="entry name" value="CHROMOSOME 7 OPEN READING FRAME 50"/>
    <property type="match status" value="1"/>
</dbReference>
<feature type="compositionally biased region" description="Acidic residues" evidence="1">
    <location>
        <begin position="393"/>
        <end position="405"/>
    </location>
</feature>
<reference evidence="3 4" key="1">
    <citation type="submission" date="2024-06" db="EMBL/GenBank/DDBJ databases">
        <title>Complete genome of Phlyctema vagabunda strain 19-DSS-EL-015.</title>
        <authorList>
            <person name="Fiorenzani C."/>
        </authorList>
    </citation>
    <scope>NUCLEOTIDE SEQUENCE [LARGE SCALE GENOMIC DNA]</scope>
    <source>
        <strain evidence="3 4">19-DSS-EL-015</strain>
    </source>
</reference>
<feature type="region of interest" description="Disordered" evidence="1">
    <location>
        <begin position="369"/>
        <end position="457"/>
    </location>
</feature>
<feature type="compositionally biased region" description="Basic and acidic residues" evidence="1">
    <location>
        <begin position="165"/>
        <end position="179"/>
    </location>
</feature>
<dbReference type="Proteomes" id="UP001629113">
    <property type="component" value="Unassembled WGS sequence"/>
</dbReference>
<feature type="domain" description="WKF" evidence="2">
    <location>
        <begin position="200"/>
        <end position="261"/>
    </location>
</feature>
<sequence>MPSANSSPNVRSPQVPAWKRLGLKLKFAQEAPASPVASTEVSQKSENRREKRKAEPETDLPAKKVKKGTQASSTPPSQTASDATPTLSRKKSVTFAPSAKEEDGDSIKQLFSAWVAEQKAQDPSFGAKSTVPAFQTPEPPKVEETIDPTLDESERRVKRVKKPKPAKEPKPEKTKEKSAVKQTKVVKPVKPTIPTRPFLAYLKQYHDSRATWKFNKNHQDRILKHIFDVEIIPSEYAPSLYEYVKGLQGGVRTRLRDAALAVKVQDLEDGVAGFPANMSNTEKKQQEYDLAMKEYIATMTASEVHKNMGYEEGIMLNLSDAAMRTRMAKRMRSEQVLRELGTPQAQQSDALEQEAKRLRYDEGSVLKVGRRRKQRTTAVDSDSSSSSDSSDSGSDDEGDSDDDNSSDNSKTLNEDDDTSSSSSSSSDDESGRDTTTTDANGSGSDSSSEESEESDSA</sequence>
<feature type="compositionally biased region" description="Polar residues" evidence="1">
    <location>
        <begin position="69"/>
        <end position="87"/>
    </location>
</feature>
<feature type="region of interest" description="Disordered" evidence="1">
    <location>
        <begin position="123"/>
        <end position="183"/>
    </location>
</feature>
<protein>
    <recommendedName>
        <fullName evidence="2">WKF domain-containing protein</fullName>
    </recommendedName>
</protein>
<dbReference type="InterPro" id="IPR019327">
    <property type="entry name" value="WKF"/>
</dbReference>
<keyword evidence="4" id="KW-1185">Reference proteome</keyword>
<feature type="region of interest" description="Disordered" evidence="1">
    <location>
        <begin position="28"/>
        <end position="105"/>
    </location>
</feature>
<feature type="compositionally biased region" description="Low complexity" evidence="1">
    <location>
        <begin position="380"/>
        <end position="392"/>
    </location>
</feature>
<evidence type="ECO:0000259" key="2">
    <source>
        <dbReference type="Pfam" id="PF10180"/>
    </source>
</evidence>
<feature type="compositionally biased region" description="Acidic residues" evidence="1">
    <location>
        <begin position="447"/>
        <end position="457"/>
    </location>
</feature>
<feature type="compositionally biased region" description="Basic and acidic residues" evidence="1">
    <location>
        <begin position="43"/>
        <end position="62"/>
    </location>
</feature>
<evidence type="ECO:0000313" key="4">
    <source>
        <dbReference type="Proteomes" id="UP001629113"/>
    </source>
</evidence>
<accession>A0ABR4PM37</accession>
<dbReference type="EMBL" id="JBFCZG010000003">
    <property type="protein sequence ID" value="KAL3424397.1"/>
    <property type="molecule type" value="Genomic_DNA"/>
</dbReference>
<dbReference type="Pfam" id="PF10180">
    <property type="entry name" value="WKF"/>
    <property type="match status" value="1"/>
</dbReference>
<evidence type="ECO:0000256" key="1">
    <source>
        <dbReference type="SAM" id="MobiDB-lite"/>
    </source>
</evidence>